<sequence>MPARIKQEPGTGSRANRTAVMAHAPANDAFTDNATEQFERDRFDRSAAPSVTTRLGPQSVIGQQEVLEIEDDDPLVLQVRINPKVEHETDPMGSQSVQGSFIGANRALKGFGQKLKDINDALSELQARGIQHVASLPELVLVGDQSSGKSSLMSAIAGLSLPRSSGTCTRCPIHIRVSRADEWSCRVFLKEDYEFVPPDRPLTERDVGTSITSINKFPPWVLLDQTRQVRREFKTVRDQFDSEEIETVLRCAQVAILNPSTPFQFFVPKLKGEASGPIRQQHLARVHEKEERSEAQFSPNTVALEVRGPDLADLNFYDLPGVFMTARLVQDAFLEKVVQNLTREYISRPSAIILCAVPMNQDTENSLALKIVRDLRAENRCIGVMTKADLLPKDDHGSLRWLAMLHGQAHQTGFGYFITSRQGSDLEEQNKMEEAFFNRTADSTGQWPEAFEQFRDRCGVEKLKAFLSLKLGEKFAKVLPEVKQKVDSRLQDINEQLEKYPDPPRNPELEIIRSLTEFTVRVKDRVTSQDFMNTWDARFAEPFKKHIIAMKPKFNVRENAKPCGPIVIDLESESPTASPTMRKRPAPATDLTNAQVASKRPRGPPTNVANGFVVKSETADHTVFPSTPTHLRHAALGHSPSRGPRSKSLMDIRNLIKRAGTPGQRRLVSSSVHEPLYKEAAKTWAPYLERFIDQTFAFLQAEILGVLGAAFSHLKNRAVYKESLEHMKAFVETHKKELRDQLMLVYRLETQRLCTINDESLERYEAAELKILVRHRNHFRIAAHKGEELGSVRKMEDLSEEELAQEAAKMAKELKNLGPDQFELELGVAAYVRGYYLTAATRFVDNVYVHVMSGLLPRVASVIDAYLHDKLGLMGGPTTQENLARFMSEGPEIEQKRRDLRAEKERLDGAMKIIEDLEQREREQAAAAAAVAASQSQQQQYQAGGGFDGSQTDLSSSVAHTNGVGVGPADRGTMYSATQFGDA</sequence>
<comment type="caution">
    <text evidence="7">The sequence shown here is derived from an EMBL/GenBank/DDBJ whole genome shotgun (WGS) entry which is preliminary data.</text>
</comment>
<dbReference type="InterPro" id="IPR045063">
    <property type="entry name" value="Dynamin_N"/>
</dbReference>
<feature type="domain" description="GED" evidence="5">
    <location>
        <begin position="825"/>
        <end position="922"/>
    </location>
</feature>
<keyword evidence="1" id="KW-0547">Nucleotide-binding</keyword>
<evidence type="ECO:0000313" key="7">
    <source>
        <dbReference type="EMBL" id="GAB1315491.1"/>
    </source>
</evidence>
<dbReference type="PROSITE" id="PS51388">
    <property type="entry name" value="GED"/>
    <property type="match status" value="1"/>
</dbReference>
<name>A0ABQ0GCM7_9PEZI</name>
<dbReference type="RefSeq" id="XP_070917222.1">
    <property type="nucleotide sequence ID" value="XM_071061121.1"/>
</dbReference>
<dbReference type="InterPro" id="IPR030381">
    <property type="entry name" value="G_DYNAMIN_dom"/>
</dbReference>
<evidence type="ECO:0000259" key="5">
    <source>
        <dbReference type="PROSITE" id="PS51388"/>
    </source>
</evidence>
<dbReference type="InterPro" id="IPR001401">
    <property type="entry name" value="Dynamin_GTPase"/>
</dbReference>
<organism evidence="7 8">
    <name type="scientific">Madurella fahalii</name>
    <dbReference type="NCBI Taxonomy" id="1157608"/>
    <lineage>
        <taxon>Eukaryota</taxon>
        <taxon>Fungi</taxon>
        <taxon>Dikarya</taxon>
        <taxon>Ascomycota</taxon>
        <taxon>Pezizomycotina</taxon>
        <taxon>Sordariomycetes</taxon>
        <taxon>Sordariomycetidae</taxon>
        <taxon>Sordariales</taxon>
        <taxon>Sordariales incertae sedis</taxon>
        <taxon>Madurella</taxon>
    </lineage>
</organism>
<dbReference type="Pfam" id="PF00350">
    <property type="entry name" value="Dynamin_N"/>
    <property type="match status" value="1"/>
</dbReference>
<evidence type="ECO:0000256" key="1">
    <source>
        <dbReference type="ARBA" id="ARBA00022741"/>
    </source>
</evidence>
<evidence type="ECO:0000256" key="3">
    <source>
        <dbReference type="SAM" id="Coils"/>
    </source>
</evidence>
<evidence type="ECO:0000256" key="2">
    <source>
        <dbReference type="ARBA" id="ARBA00023134"/>
    </source>
</evidence>
<dbReference type="InterPro" id="IPR000375">
    <property type="entry name" value="Dynamin_stalk"/>
</dbReference>
<dbReference type="PANTHER" id="PTHR11566:SF131">
    <property type="entry name" value="GTPASE, PUTATIVE (AFU_ORTHOLOGUE AFUA_6G07630)-RELATED"/>
    <property type="match status" value="1"/>
</dbReference>
<dbReference type="Pfam" id="PF01031">
    <property type="entry name" value="Dynamin_M"/>
    <property type="match status" value="1"/>
</dbReference>
<dbReference type="SUPFAM" id="SSF52540">
    <property type="entry name" value="P-loop containing nucleoside triphosphate hydrolases"/>
    <property type="match status" value="1"/>
</dbReference>
<proteinExistence type="predicted"/>
<feature type="coiled-coil region" evidence="3">
    <location>
        <begin position="893"/>
        <end position="920"/>
    </location>
</feature>
<reference evidence="7 8" key="1">
    <citation type="submission" date="2024-09" db="EMBL/GenBank/DDBJ databases">
        <title>Itraconazole resistance in Madurella fahalii resulting from another homologue of gene encoding cytochrome P450 14-alpha sterol demethylase (CYP51).</title>
        <authorList>
            <person name="Yoshioka I."/>
            <person name="Fahal A.H."/>
            <person name="Kaneko S."/>
            <person name="Yaguchi T."/>
        </authorList>
    </citation>
    <scope>NUCLEOTIDE SEQUENCE [LARGE SCALE GENOMIC DNA]</scope>
    <source>
        <strain evidence="7 8">IFM 68171</strain>
    </source>
</reference>
<evidence type="ECO:0000256" key="4">
    <source>
        <dbReference type="SAM" id="MobiDB-lite"/>
    </source>
</evidence>
<protein>
    <submittedName>
        <fullName evidence="7">Uncharacterized protein</fullName>
    </submittedName>
</protein>
<feature type="domain" description="Dynamin-type G" evidence="6">
    <location>
        <begin position="133"/>
        <end position="480"/>
    </location>
</feature>
<gene>
    <name evidence="7" type="ORF">MFIFM68171_05701</name>
</gene>
<dbReference type="SMART" id="SM00053">
    <property type="entry name" value="DYNc"/>
    <property type="match status" value="1"/>
</dbReference>
<dbReference type="CDD" id="cd08771">
    <property type="entry name" value="DLP_1"/>
    <property type="match status" value="1"/>
</dbReference>
<keyword evidence="8" id="KW-1185">Reference proteome</keyword>
<dbReference type="Gene3D" id="1.20.120.1240">
    <property type="entry name" value="Dynamin, middle domain"/>
    <property type="match status" value="1"/>
</dbReference>
<keyword evidence="2" id="KW-0342">GTP-binding</keyword>
<accession>A0ABQ0GCM7</accession>
<dbReference type="InterPro" id="IPR027417">
    <property type="entry name" value="P-loop_NTPase"/>
</dbReference>
<evidence type="ECO:0000313" key="8">
    <source>
        <dbReference type="Proteomes" id="UP001628179"/>
    </source>
</evidence>
<dbReference type="EMBL" id="BAAFSV010000003">
    <property type="protein sequence ID" value="GAB1315491.1"/>
    <property type="molecule type" value="Genomic_DNA"/>
</dbReference>
<dbReference type="PRINTS" id="PR00195">
    <property type="entry name" value="DYNAMIN"/>
</dbReference>
<dbReference type="Proteomes" id="UP001628179">
    <property type="component" value="Unassembled WGS sequence"/>
</dbReference>
<dbReference type="InterPro" id="IPR020850">
    <property type="entry name" value="GED_dom"/>
</dbReference>
<keyword evidence="3" id="KW-0175">Coiled coil</keyword>
<dbReference type="PANTHER" id="PTHR11566">
    <property type="entry name" value="DYNAMIN"/>
    <property type="match status" value="1"/>
</dbReference>
<dbReference type="PROSITE" id="PS51718">
    <property type="entry name" value="G_DYNAMIN_2"/>
    <property type="match status" value="1"/>
</dbReference>
<dbReference type="Gene3D" id="3.40.50.300">
    <property type="entry name" value="P-loop containing nucleotide triphosphate hydrolases"/>
    <property type="match status" value="1"/>
</dbReference>
<feature type="compositionally biased region" description="Polar residues" evidence="4">
    <location>
        <begin position="949"/>
        <end position="960"/>
    </location>
</feature>
<evidence type="ECO:0000259" key="6">
    <source>
        <dbReference type="PROSITE" id="PS51718"/>
    </source>
</evidence>
<feature type="region of interest" description="Disordered" evidence="4">
    <location>
        <begin position="938"/>
        <end position="983"/>
    </location>
</feature>
<feature type="region of interest" description="Disordered" evidence="4">
    <location>
        <begin position="570"/>
        <end position="606"/>
    </location>
</feature>
<dbReference type="InterPro" id="IPR022812">
    <property type="entry name" value="Dynamin"/>
</dbReference>
<dbReference type="GeneID" id="98176444"/>